<dbReference type="PANTHER" id="PTHR47691:SF3">
    <property type="entry name" value="HTH-TYPE TRANSCRIPTIONAL REGULATOR RV0890C-RELATED"/>
    <property type="match status" value="1"/>
</dbReference>
<name>A0A9X2VW10_9PSEU</name>
<keyword evidence="1" id="KW-0802">TPR repeat</keyword>
<dbReference type="PRINTS" id="PR00364">
    <property type="entry name" value="DISEASERSIST"/>
</dbReference>
<comment type="caution">
    <text evidence="4">The sequence shown here is derived from an EMBL/GenBank/DDBJ whole genome shotgun (WGS) entry which is preliminary data.</text>
</comment>
<evidence type="ECO:0000256" key="1">
    <source>
        <dbReference type="PROSITE-ProRule" id="PRU00339"/>
    </source>
</evidence>
<dbReference type="InterPro" id="IPR019734">
    <property type="entry name" value="TPR_rpt"/>
</dbReference>
<dbReference type="GO" id="GO:0043531">
    <property type="term" value="F:ADP binding"/>
    <property type="evidence" value="ECO:0007669"/>
    <property type="project" value="InterPro"/>
</dbReference>
<dbReference type="AlphaFoldDB" id="A0A9X2VW10"/>
<feature type="repeat" description="TPR" evidence="1">
    <location>
        <begin position="582"/>
        <end position="615"/>
    </location>
</feature>
<evidence type="ECO:0000256" key="2">
    <source>
        <dbReference type="SAM" id="MobiDB-lite"/>
    </source>
</evidence>
<dbReference type="SMART" id="SM00028">
    <property type="entry name" value="TPR"/>
    <property type="match status" value="5"/>
</dbReference>
<dbReference type="Pfam" id="PF13424">
    <property type="entry name" value="TPR_12"/>
    <property type="match status" value="2"/>
</dbReference>
<keyword evidence="5" id="KW-1185">Reference proteome</keyword>
<reference evidence="4" key="1">
    <citation type="submission" date="2022-08" db="EMBL/GenBank/DDBJ databases">
        <authorList>
            <person name="Tistechok S."/>
            <person name="Samborskyy M."/>
            <person name="Roman I."/>
        </authorList>
    </citation>
    <scope>NUCLEOTIDE SEQUENCE</scope>
    <source>
        <strain evidence="4">DSM 103496</strain>
    </source>
</reference>
<dbReference type="EMBL" id="JANYMP010000036">
    <property type="protein sequence ID" value="MCS7483710.1"/>
    <property type="molecule type" value="Genomic_DNA"/>
</dbReference>
<evidence type="ECO:0000313" key="4">
    <source>
        <dbReference type="EMBL" id="MCS7483710.1"/>
    </source>
</evidence>
<dbReference type="SUPFAM" id="SSF48452">
    <property type="entry name" value="TPR-like"/>
    <property type="match status" value="2"/>
</dbReference>
<protein>
    <submittedName>
        <fullName evidence="4">Tetratricopeptide repeat protein</fullName>
    </submittedName>
</protein>
<evidence type="ECO:0000313" key="5">
    <source>
        <dbReference type="Proteomes" id="UP001141259"/>
    </source>
</evidence>
<sequence length="709" mass="78350">MLTRKANVGKGDTHNELPGSATNVVQARDITGGLHIHHIAGSELPVPRQLPPDVRHFVDREKHIARLHVWLDTPHDRAAPAEVIAGTGGVGKTTLAAHWAHQVRERFPDGDLYLDLRGYHVERSLSASEGLDHVLRALGVAGERLPVALDAKAALYRSMLHGRRILVVLDNAATAEQIRPLLPGSPTCRVVVTSRSHLTGLMIKEGAHRMPLDILSPERAIELLEQVVGDRVRDDPTSTAKLAGYCDHLPLALRVAAERLVASPHLTVADLVEELAEERERLNALDTGDDEFTNVRAVFSWSYHSLQPDAARMFRLLGLVSGPDISSAAAAVLAGVTALKARRLLDKLVGAHLLQVNGPYRFRFHDLLRVYAAQCAEYEESETDHQAALHRLFTWYAYSSEAAAQVITPHFSRIPISIPEPIAPAPAFPDRLTALHWCGSEQANLVAAIRQAAEMGEHTLAWQMPVALFAFCLVRRPLADWVTTHQVGLASARHDDDRLAEAWLQNSIALAHRELRQYETALKYFQLALAGWRETGVRWGEAWALRDIGGVYNLLGRNAEAVATLHESLTIHLEESDAWGEATALNLLARAHHSLGEFDQALPKLHRALEIRRDHGDQRNVGNTLNDLSLVHDSLGQFDQAIAYAEEALAIHRTVEYWHGEAIAHERLGAVLDHTGHAEAATEHWRAALTLYNKLGDPQAEVIRIRSRG</sequence>
<dbReference type="Pfam" id="PF00931">
    <property type="entry name" value="NB-ARC"/>
    <property type="match status" value="1"/>
</dbReference>
<feature type="domain" description="NB-ARC" evidence="3">
    <location>
        <begin position="61"/>
        <end position="231"/>
    </location>
</feature>
<dbReference type="Proteomes" id="UP001141259">
    <property type="component" value="Unassembled WGS sequence"/>
</dbReference>
<evidence type="ECO:0000259" key="3">
    <source>
        <dbReference type="Pfam" id="PF00931"/>
    </source>
</evidence>
<dbReference type="PANTHER" id="PTHR47691">
    <property type="entry name" value="REGULATOR-RELATED"/>
    <property type="match status" value="1"/>
</dbReference>
<dbReference type="SUPFAM" id="SSF52540">
    <property type="entry name" value="P-loop containing nucleoside triphosphate hydrolases"/>
    <property type="match status" value="1"/>
</dbReference>
<feature type="region of interest" description="Disordered" evidence="2">
    <location>
        <begin position="1"/>
        <end position="22"/>
    </location>
</feature>
<dbReference type="Gene3D" id="1.25.40.10">
    <property type="entry name" value="Tetratricopeptide repeat domain"/>
    <property type="match status" value="1"/>
</dbReference>
<dbReference type="InterPro" id="IPR002182">
    <property type="entry name" value="NB-ARC"/>
</dbReference>
<dbReference type="InterPro" id="IPR027417">
    <property type="entry name" value="P-loop_NTPase"/>
</dbReference>
<accession>A0A9X2VW10</accession>
<gene>
    <name evidence="4" type="ORF">NZH93_43300</name>
</gene>
<proteinExistence type="predicted"/>
<dbReference type="RefSeq" id="WP_259629163.1">
    <property type="nucleotide sequence ID" value="NZ_JANYMP010000036.1"/>
</dbReference>
<dbReference type="Gene3D" id="3.40.50.300">
    <property type="entry name" value="P-loop containing nucleotide triphosphate hydrolases"/>
    <property type="match status" value="1"/>
</dbReference>
<organism evidence="4 5">
    <name type="scientific">Umezawaea endophytica</name>
    <dbReference type="NCBI Taxonomy" id="1654476"/>
    <lineage>
        <taxon>Bacteria</taxon>
        <taxon>Bacillati</taxon>
        <taxon>Actinomycetota</taxon>
        <taxon>Actinomycetes</taxon>
        <taxon>Pseudonocardiales</taxon>
        <taxon>Pseudonocardiaceae</taxon>
        <taxon>Umezawaea</taxon>
    </lineage>
</organism>
<dbReference type="PROSITE" id="PS50005">
    <property type="entry name" value="TPR"/>
    <property type="match status" value="1"/>
</dbReference>
<dbReference type="InterPro" id="IPR011990">
    <property type="entry name" value="TPR-like_helical_dom_sf"/>
</dbReference>